<organism evidence="2 3">
    <name type="scientific">Mucor velutinosus</name>
    <dbReference type="NCBI Taxonomy" id="708070"/>
    <lineage>
        <taxon>Eukaryota</taxon>
        <taxon>Fungi</taxon>
        <taxon>Fungi incertae sedis</taxon>
        <taxon>Mucoromycota</taxon>
        <taxon>Mucoromycotina</taxon>
        <taxon>Mucoromycetes</taxon>
        <taxon>Mucorales</taxon>
        <taxon>Mucorineae</taxon>
        <taxon>Mucoraceae</taxon>
        <taxon>Mucor</taxon>
    </lineage>
</organism>
<evidence type="ECO:0000256" key="1">
    <source>
        <dbReference type="SAM" id="MobiDB-lite"/>
    </source>
</evidence>
<reference evidence="2 3" key="1">
    <citation type="submission" date="2022-11" db="EMBL/GenBank/DDBJ databases">
        <title>Mucor velutinosus strain NIH1002 WGS.</title>
        <authorList>
            <person name="Subramanian P."/>
            <person name="Mullikin J.C."/>
            <person name="Segre J.A."/>
            <person name="Zelazny A.M."/>
        </authorList>
    </citation>
    <scope>NUCLEOTIDE SEQUENCE [LARGE SCALE GENOMIC DNA]</scope>
    <source>
        <strain evidence="2 3">NIH1002</strain>
    </source>
</reference>
<evidence type="ECO:0000313" key="2">
    <source>
        <dbReference type="EMBL" id="KAK4509964.1"/>
    </source>
</evidence>
<accession>A0AAN7D486</accession>
<name>A0AAN7D486_9FUNG</name>
<dbReference type="Proteomes" id="UP001304243">
    <property type="component" value="Unassembled WGS sequence"/>
</dbReference>
<gene>
    <name evidence="2" type="ORF">ATC70_008114</name>
</gene>
<dbReference type="RefSeq" id="XP_064676630.1">
    <property type="nucleotide sequence ID" value="XM_064827368.1"/>
</dbReference>
<feature type="region of interest" description="Disordered" evidence="1">
    <location>
        <begin position="63"/>
        <end position="82"/>
    </location>
</feature>
<protein>
    <submittedName>
        <fullName evidence="2">Uncharacterized protein</fullName>
    </submittedName>
</protein>
<dbReference type="EMBL" id="JASEJX010000035">
    <property type="protein sequence ID" value="KAK4509964.1"/>
    <property type="molecule type" value="Genomic_DNA"/>
</dbReference>
<comment type="caution">
    <text evidence="2">The sequence shown here is derived from an EMBL/GenBank/DDBJ whole genome shotgun (WGS) entry which is preliminary data.</text>
</comment>
<evidence type="ECO:0000313" key="3">
    <source>
        <dbReference type="Proteomes" id="UP001304243"/>
    </source>
</evidence>
<sequence length="106" mass="11478">MATVLGGSEYLLMHAILGTEFFIAKSPPDNSSMNFNPLSSPLTVNFVDQFDIDAMDILPSKTTNISSSPAQRNYKSAPQQPSTTLIPHLLTSLSFTITTLSSCNHT</sequence>
<dbReference type="AlphaFoldDB" id="A0AAN7D486"/>
<dbReference type="GeneID" id="89951800"/>
<proteinExistence type="predicted"/>
<keyword evidence="3" id="KW-1185">Reference proteome</keyword>